<accession>A0A3G1A480</accession>
<name>A0A3G1A480_9CREN</name>
<gene>
    <name evidence="1" type="ORF">TCARB_0054</name>
</gene>
<dbReference type="Proteomes" id="UP000266720">
    <property type="component" value="Chromosome"/>
</dbReference>
<proteinExistence type="predicted"/>
<dbReference type="EMBL" id="CP007493">
    <property type="protein sequence ID" value="AJB41132.1"/>
    <property type="molecule type" value="Genomic_DNA"/>
</dbReference>
<dbReference type="AlphaFoldDB" id="A0A3G1A480"/>
<reference evidence="2" key="1">
    <citation type="book" date="2010" name="EXTREMOPHILES" publisher="0:0-0">
        <title>Complete genome sequences of ten hyperthermophilic archaea reveal their metabolic capabilities and possible ecological roles.</title>
        <editorList>
            <person name="?"/>
        </editorList>
        <authorList>
            <person name="Ravin N.V."/>
            <person name="Mardanov A.V."/>
            <person name="Bonch-Osmolovskaya E.A."/>
            <person name="Skryabin K.G."/>
        </authorList>
    </citation>
    <scope>NUCLEOTIDE SEQUENCE [LARGE SCALE GENOMIC DNA]</scope>
    <source>
        <strain evidence="2">1505</strain>
    </source>
</reference>
<evidence type="ECO:0000313" key="2">
    <source>
        <dbReference type="Proteomes" id="UP000266720"/>
    </source>
</evidence>
<evidence type="ECO:0000313" key="1">
    <source>
        <dbReference type="EMBL" id="AJB41132.1"/>
    </source>
</evidence>
<dbReference type="STRING" id="697581.TCARB_0054"/>
<sequence>MQKSSSIEISLSGYPPKAKISDQMYNSGKRSRRDKLIIACPTSFSSGLLMRNIPRAESRKTKRYLVFTLFTKFAPNSLPKPF</sequence>
<protein>
    <submittedName>
        <fullName evidence="1">Uncharacterized protein</fullName>
    </submittedName>
</protein>
<organism evidence="1 2">
    <name type="scientific">Thermofilum adornatum 1505</name>
    <dbReference type="NCBI Taxonomy" id="697581"/>
    <lineage>
        <taxon>Archaea</taxon>
        <taxon>Thermoproteota</taxon>
        <taxon>Thermoprotei</taxon>
        <taxon>Thermofilales</taxon>
        <taxon>Thermofilaceae</taxon>
        <taxon>Thermofilum</taxon>
    </lineage>
</organism>
<dbReference type="KEGG" id="tcb:TCARB_0054"/>